<dbReference type="GO" id="GO:0005737">
    <property type="term" value="C:cytoplasm"/>
    <property type="evidence" value="ECO:0007669"/>
    <property type="project" value="UniProtKB-SubCell"/>
</dbReference>
<dbReference type="FunFam" id="2.40.10.240:FF:000002">
    <property type="entry name" value="S-adenosylmethionine:tRNA ribosyltransferase-isomerase"/>
    <property type="match status" value="1"/>
</dbReference>
<dbReference type="FunFam" id="3.40.1780.10:FF:000001">
    <property type="entry name" value="S-adenosylmethionine:tRNA ribosyltransferase-isomerase"/>
    <property type="match status" value="1"/>
</dbReference>
<dbReference type="GO" id="GO:0051075">
    <property type="term" value="F:S-adenosylmethionine:tRNA ribosyltransferase-isomerase activity"/>
    <property type="evidence" value="ECO:0007669"/>
    <property type="project" value="UniProtKB-EC"/>
</dbReference>
<dbReference type="Proteomes" id="UP000184529">
    <property type="component" value="Unassembled WGS sequence"/>
</dbReference>
<evidence type="ECO:0000313" key="15">
    <source>
        <dbReference type="Proteomes" id="UP000184529"/>
    </source>
</evidence>
<dbReference type="InterPro" id="IPR003699">
    <property type="entry name" value="QueA"/>
</dbReference>
<comment type="pathway">
    <text evidence="2 13">tRNA modification; tRNA-queuosine biosynthesis.</text>
</comment>
<dbReference type="InterPro" id="IPR042118">
    <property type="entry name" value="QueA_dom1"/>
</dbReference>
<dbReference type="EMBL" id="FQZM01000022">
    <property type="protein sequence ID" value="SHJ18147.1"/>
    <property type="molecule type" value="Genomic_DNA"/>
</dbReference>
<dbReference type="SUPFAM" id="SSF111337">
    <property type="entry name" value="QueA-like"/>
    <property type="match status" value="1"/>
</dbReference>
<keyword evidence="4 13" id="KW-0963">Cytoplasm</keyword>
<dbReference type="AlphaFoldDB" id="A0A1M6H7H7"/>
<gene>
    <name evidence="13" type="primary">queA</name>
    <name evidence="14" type="ORF">SAMN02745219_01927</name>
</gene>
<evidence type="ECO:0000313" key="14">
    <source>
        <dbReference type="EMBL" id="SHJ18147.1"/>
    </source>
</evidence>
<dbReference type="HAMAP" id="MF_00113">
    <property type="entry name" value="QueA"/>
    <property type="match status" value="1"/>
</dbReference>
<comment type="subcellular location">
    <subcellularLocation>
        <location evidence="1 13">Cytoplasm</location>
    </subcellularLocation>
</comment>
<reference evidence="15" key="1">
    <citation type="submission" date="2016-11" db="EMBL/GenBank/DDBJ databases">
        <authorList>
            <person name="Varghese N."/>
            <person name="Submissions S."/>
        </authorList>
    </citation>
    <scope>NUCLEOTIDE SEQUENCE [LARGE SCALE GENOMIC DNA]</scope>
    <source>
        <strain evidence="15">DSM 16057</strain>
    </source>
</reference>
<dbReference type="PANTHER" id="PTHR30307">
    <property type="entry name" value="S-ADENOSYLMETHIONINE:TRNA RIBOSYLTRANSFERASE-ISOMERASE"/>
    <property type="match status" value="1"/>
</dbReference>
<dbReference type="EC" id="2.4.99.17" evidence="10 13"/>
<dbReference type="Pfam" id="PF02547">
    <property type="entry name" value="Queuosine_synth"/>
    <property type="match status" value="1"/>
</dbReference>
<keyword evidence="14" id="KW-0413">Isomerase</keyword>
<dbReference type="PANTHER" id="PTHR30307:SF0">
    <property type="entry name" value="S-ADENOSYLMETHIONINE:TRNA RIBOSYLTRANSFERASE-ISOMERASE"/>
    <property type="match status" value="1"/>
</dbReference>
<protein>
    <recommendedName>
        <fullName evidence="11 13">S-adenosylmethionine:tRNA ribosyltransferase-isomerase</fullName>
        <ecNumber evidence="10 13">2.4.99.17</ecNumber>
    </recommendedName>
    <alternativeName>
        <fullName evidence="12 13">Queuosine biosynthesis protein QueA</fullName>
    </alternativeName>
</protein>
<dbReference type="UniPathway" id="UPA00392"/>
<dbReference type="NCBIfam" id="TIGR00113">
    <property type="entry name" value="queA"/>
    <property type="match status" value="1"/>
</dbReference>
<keyword evidence="6 13" id="KW-0949">S-adenosyl-L-methionine</keyword>
<evidence type="ECO:0000256" key="10">
    <source>
        <dbReference type="ARBA" id="ARBA00066503"/>
    </source>
</evidence>
<keyword evidence="5 13" id="KW-0808">Transferase</keyword>
<keyword evidence="15" id="KW-1185">Reference proteome</keyword>
<proteinExistence type="inferred from homology"/>
<evidence type="ECO:0000256" key="4">
    <source>
        <dbReference type="ARBA" id="ARBA00022490"/>
    </source>
</evidence>
<keyword evidence="7 13" id="KW-0671">Queuosine biosynthesis</keyword>
<dbReference type="STRING" id="1121432.SAMN02745219_01927"/>
<evidence type="ECO:0000256" key="5">
    <source>
        <dbReference type="ARBA" id="ARBA00022679"/>
    </source>
</evidence>
<dbReference type="InterPro" id="IPR042119">
    <property type="entry name" value="QueA_dom2"/>
</dbReference>
<evidence type="ECO:0000256" key="7">
    <source>
        <dbReference type="ARBA" id="ARBA00022785"/>
    </source>
</evidence>
<evidence type="ECO:0000256" key="11">
    <source>
        <dbReference type="ARBA" id="ARBA00069325"/>
    </source>
</evidence>
<dbReference type="GO" id="GO:0008616">
    <property type="term" value="P:tRNA queuosine(34) biosynthetic process"/>
    <property type="evidence" value="ECO:0007669"/>
    <property type="project" value="UniProtKB-UniRule"/>
</dbReference>
<dbReference type="InterPro" id="IPR036100">
    <property type="entry name" value="QueA_sf"/>
</dbReference>
<evidence type="ECO:0000256" key="8">
    <source>
        <dbReference type="ARBA" id="ARBA00052751"/>
    </source>
</evidence>
<evidence type="ECO:0000256" key="9">
    <source>
        <dbReference type="ARBA" id="ARBA00061210"/>
    </source>
</evidence>
<evidence type="ECO:0000256" key="2">
    <source>
        <dbReference type="ARBA" id="ARBA00004691"/>
    </source>
</evidence>
<evidence type="ECO:0000256" key="12">
    <source>
        <dbReference type="ARBA" id="ARBA00076160"/>
    </source>
</evidence>
<evidence type="ECO:0000256" key="6">
    <source>
        <dbReference type="ARBA" id="ARBA00022691"/>
    </source>
</evidence>
<dbReference type="Gene3D" id="2.40.10.240">
    <property type="entry name" value="QueA-like"/>
    <property type="match status" value="1"/>
</dbReference>
<comment type="catalytic activity">
    <reaction evidence="8 13">
        <text>7-aminomethyl-7-carbaguanosine(34) in tRNA + S-adenosyl-L-methionine = epoxyqueuosine(34) in tRNA + adenine + L-methionine + 2 H(+)</text>
        <dbReference type="Rhea" id="RHEA:32155"/>
        <dbReference type="Rhea" id="RHEA-COMP:10342"/>
        <dbReference type="Rhea" id="RHEA-COMP:18582"/>
        <dbReference type="ChEBI" id="CHEBI:15378"/>
        <dbReference type="ChEBI" id="CHEBI:16708"/>
        <dbReference type="ChEBI" id="CHEBI:57844"/>
        <dbReference type="ChEBI" id="CHEBI:59789"/>
        <dbReference type="ChEBI" id="CHEBI:82833"/>
        <dbReference type="ChEBI" id="CHEBI:194443"/>
        <dbReference type="EC" id="2.4.99.17"/>
    </reaction>
</comment>
<comment type="function">
    <text evidence="13">Transfers and isomerizes the ribose moiety from AdoMet to the 7-aminomethyl group of 7-deazaguanine (preQ1-tRNA) to give epoxyqueuosine (oQ-tRNA).</text>
</comment>
<comment type="subunit">
    <text evidence="3 13">Monomer.</text>
</comment>
<name>A0A1M6H7H7_9FIRM</name>
<dbReference type="Gene3D" id="3.40.1780.10">
    <property type="entry name" value="QueA-like"/>
    <property type="match status" value="1"/>
</dbReference>
<organism evidence="14 15">
    <name type="scientific">Desulfofundulus thermosubterraneus DSM 16057</name>
    <dbReference type="NCBI Taxonomy" id="1121432"/>
    <lineage>
        <taxon>Bacteria</taxon>
        <taxon>Bacillati</taxon>
        <taxon>Bacillota</taxon>
        <taxon>Clostridia</taxon>
        <taxon>Eubacteriales</taxon>
        <taxon>Peptococcaceae</taxon>
        <taxon>Desulfofundulus</taxon>
    </lineage>
</organism>
<accession>A0A1M6H7H7</accession>
<evidence type="ECO:0000256" key="13">
    <source>
        <dbReference type="HAMAP-Rule" id="MF_00113"/>
    </source>
</evidence>
<evidence type="ECO:0000256" key="3">
    <source>
        <dbReference type="ARBA" id="ARBA00011245"/>
    </source>
</evidence>
<dbReference type="NCBIfam" id="NF001140">
    <property type="entry name" value="PRK00147.1"/>
    <property type="match status" value="1"/>
</dbReference>
<evidence type="ECO:0000256" key="1">
    <source>
        <dbReference type="ARBA" id="ARBA00004496"/>
    </source>
</evidence>
<comment type="similarity">
    <text evidence="9 13">Belongs to the QueA family.</text>
</comment>
<sequence>MGDGFLGFQLSDFDYELPPELIAQDPAPRRDESRLMVLFRQDGRMEHRLFRDIVEYLSPPDVLVINDTRVIPARLTGRKAEGAAEVEVLLLRLLDERRWEALVRPGRRLRPGTRLIFGDGLAEGLIEDVTAAGGRVISFTSALPFEEVLSRLGKMPLPPYIKKYPEDPERYQTVYARQEGSAAAPTAGLHFTTELLGRIEARGVQLVRVLLHVGLGTFRPVRVQDITRHHMHAEYYEVTEEATRAINAARARGGRVVAVGTTTTRCLETVAGEDGQVRPGTGWTDIFIYPGYRFKAVDALVTNFHLPRSTLLMMVSAFAGREKILHAYRTAVEMRYRFFSFGDAMLII</sequence>